<comment type="caution">
    <text evidence="3">The sequence shown here is derived from an EMBL/GenBank/DDBJ whole genome shotgun (WGS) entry which is preliminary data.</text>
</comment>
<dbReference type="Proteomes" id="UP000774570">
    <property type="component" value="Unassembled WGS sequence"/>
</dbReference>
<keyword evidence="2" id="KW-1133">Transmembrane helix</keyword>
<organism evidence="3 4">
    <name type="scientific">Actinomadura parmotrematis</name>
    <dbReference type="NCBI Taxonomy" id="2864039"/>
    <lineage>
        <taxon>Bacteria</taxon>
        <taxon>Bacillati</taxon>
        <taxon>Actinomycetota</taxon>
        <taxon>Actinomycetes</taxon>
        <taxon>Streptosporangiales</taxon>
        <taxon>Thermomonosporaceae</taxon>
        <taxon>Actinomadura</taxon>
    </lineage>
</organism>
<evidence type="ECO:0000313" key="4">
    <source>
        <dbReference type="Proteomes" id="UP000774570"/>
    </source>
</evidence>
<reference evidence="3 4" key="1">
    <citation type="submission" date="2021-07" db="EMBL/GenBank/DDBJ databases">
        <title>Actinomadura sp. PM05-2 isolated from lichen.</title>
        <authorList>
            <person name="Somphong A."/>
            <person name="Phongsopitanun W."/>
            <person name="Tanasupawat S."/>
            <person name="Peongsungnone V."/>
        </authorList>
    </citation>
    <scope>NUCLEOTIDE SEQUENCE [LARGE SCALE GENOMIC DNA]</scope>
    <source>
        <strain evidence="3 4">PM05-2</strain>
    </source>
</reference>
<feature type="transmembrane region" description="Helical" evidence="2">
    <location>
        <begin position="26"/>
        <end position="45"/>
    </location>
</feature>
<protein>
    <submittedName>
        <fullName evidence="3">Uncharacterized protein</fullName>
    </submittedName>
</protein>
<keyword evidence="4" id="KW-1185">Reference proteome</keyword>
<evidence type="ECO:0000256" key="2">
    <source>
        <dbReference type="SAM" id="Phobius"/>
    </source>
</evidence>
<evidence type="ECO:0000313" key="3">
    <source>
        <dbReference type="EMBL" id="MBW8484454.1"/>
    </source>
</evidence>
<dbReference type="RefSeq" id="WP_220167675.1">
    <property type="nucleotide sequence ID" value="NZ_JAIBOA010000011.1"/>
</dbReference>
<evidence type="ECO:0000256" key="1">
    <source>
        <dbReference type="SAM" id="MobiDB-lite"/>
    </source>
</evidence>
<feature type="region of interest" description="Disordered" evidence="1">
    <location>
        <begin position="77"/>
        <end position="102"/>
    </location>
</feature>
<gene>
    <name evidence="3" type="ORF">K1Y72_18880</name>
</gene>
<keyword evidence="2" id="KW-0812">Transmembrane</keyword>
<proteinExistence type="predicted"/>
<keyword evidence="2" id="KW-0472">Membrane</keyword>
<feature type="transmembrane region" description="Helical" evidence="2">
    <location>
        <begin position="57"/>
        <end position="76"/>
    </location>
</feature>
<accession>A0ABS7FVK5</accession>
<dbReference type="EMBL" id="JAIBOA010000011">
    <property type="protein sequence ID" value="MBW8484454.1"/>
    <property type="molecule type" value="Genomic_DNA"/>
</dbReference>
<sequence>MSLLLALLLFAVPVAAFWSLLPVLDPIGRLIVAIAGGIAAVAAVAQVMIMMGAWSPGGGVAGVLALSAAVAGLGAAHRRRRPAPPDPAPPATSRADVTRADIPVQRLDEDEEEWLFRD</sequence>
<name>A0ABS7FVK5_9ACTN</name>